<evidence type="ECO:0000313" key="2">
    <source>
        <dbReference type="Proteomes" id="UP000184476"/>
    </source>
</evidence>
<dbReference type="Proteomes" id="UP000184476">
    <property type="component" value="Unassembled WGS sequence"/>
</dbReference>
<accession>A0A1M4W4R9</accession>
<organism evidence="1 2">
    <name type="scientific">Seinonella peptonophila</name>
    <dbReference type="NCBI Taxonomy" id="112248"/>
    <lineage>
        <taxon>Bacteria</taxon>
        <taxon>Bacillati</taxon>
        <taxon>Bacillota</taxon>
        <taxon>Bacilli</taxon>
        <taxon>Bacillales</taxon>
        <taxon>Thermoactinomycetaceae</taxon>
        <taxon>Seinonella</taxon>
    </lineage>
</organism>
<evidence type="ECO:0000313" key="1">
    <source>
        <dbReference type="EMBL" id="SHE76251.1"/>
    </source>
</evidence>
<dbReference type="RefSeq" id="WP_073154142.1">
    <property type="nucleotide sequence ID" value="NZ_FQVL01000003.1"/>
</dbReference>
<name>A0A1M4W4R9_9BACL</name>
<dbReference type="OrthoDB" id="7869153at2"/>
<sequence>MNSPICQLLISFQLPNRAILLSPRLMNKWGLQNDQQISLTFGNKSVIVKVRKQRHPGLRITLSPALRQQLAIPYVKSTRAIFEDSSLRLGPVIGILTTGFTGNSQQPFGSRSHLFRHFIKEGASERPFIYVFTPEMIDWKSETVQGWYYYKNNWISRSSPLPDVIYERVPNRKVESHTHVQNCLQRLRTRSNCQIFNQGFFNKWSIHQLLGNHPQTYTFFPETHLSPSIETIEKMIQKHRAVYLKPSGGSLGLGIFRITHIPGKGYFCRYHQGSRNVLRRFKSIRRLISYYFGDQSRRFHTYIVQQGIQLIKYHGRPVDFRLHLHKDATGDWQVVAIGCKMAGSGCVTTHVRTGGSIVPTSKLLQEICGERSSWVENQLKSAAVEIASVLEQQVEGPLGELGLDIGLDTDMQIWLFEINAKPGRHIFDHPTLREAGRQSAKFITDYSLKLANFV</sequence>
<dbReference type="EMBL" id="FQVL01000003">
    <property type="protein sequence ID" value="SHE76251.1"/>
    <property type="molecule type" value="Genomic_DNA"/>
</dbReference>
<dbReference type="SUPFAM" id="SSF56059">
    <property type="entry name" value="Glutathione synthetase ATP-binding domain-like"/>
    <property type="match status" value="1"/>
</dbReference>
<dbReference type="STRING" id="112248.SAMN05444392_10336"/>
<reference evidence="1 2" key="1">
    <citation type="submission" date="2016-11" db="EMBL/GenBank/DDBJ databases">
        <authorList>
            <person name="Jaros S."/>
            <person name="Januszkiewicz K."/>
            <person name="Wedrychowicz H."/>
        </authorList>
    </citation>
    <scope>NUCLEOTIDE SEQUENCE [LARGE SCALE GENOMIC DNA]</scope>
    <source>
        <strain evidence="1 2">DSM 44666</strain>
    </source>
</reference>
<dbReference type="AlphaFoldDB" id="A0A1M4W4R9"/>
<protein>
    <submittedName>
        <fullName evidence="1">YheC/D like ATP-grasp</fullName>
    </submittedName>
</protein>
<proteinExistence type="predicted"/>
<keyword evidence="2" id="KW-1185">Reference proteome</keyword>
<dbReference type="InterPro" id="IPR026838">
    <property type="entry name" value="YheC/D"/>
</dbReference>
<dbReference type="Pfam" id="PF14398">
    <property type="entry name" value="ATPgrasp_YheCD"/>
    <property type="match status" value="1"/>
</dbReference>
<gene>
    <name evidence="1" type="ORF">SAMN05444392_10336</name>
</gene>